<feature type="region of interest" description="Disordered" evidence="4">
    <location>
        <begin position="36"/>
        <end position="75"/>
    </location>
</feature>
<keyword evidence="1" id="KW-0238">DNA-binding</keyword>
<dbReference type="InterPro" id="IPR007889">
    <property type="entry name" value="HTH_Psq"/>
</dbReference>
<dbReference type="PROSITE" id="PS51253">
    <property type="entry name" value="HTH_CENPB"/>
    <property type="match status" value="1"/>
</dbReference>
<dbReference type="PANTHER" id="PTHR19303:SF73">
    <property type="entry name" value="PROTEIN PDC2"/>
    <property type="match status" value="1"/>
</dbReference>
<proteinExistence type="predicted"/>
<evidence type="ECO:0000256" key="1">
    <source>
        <dbReference type="ARBA" id="ARBA00023125"/>
    </source>
</evidence>
<dbReference type="PANTHER" id="PTHR19303">
    <property type="entry name" value="TRANSPOSON"/>
    <property type="match status" value="1"/>
</dbReference>
<protein>
    <recommendedName>
        <fullName evidence="5">HTH CENPB-type domain-containing protein</fullName>
    </recommendedName>
</protein>
<sequence length="422" mass="47164">MASHNGTGGYYSVSGQLREKGQDLSSCVQSKTVVDPVASETGLTTSPLSPVPALSDTDSDSPKDQDSSLTTPKQKRNELSLKMKVALIQSAKGDKSHRSLAKVFNISKTQVGSILRRKTEILDGYKNLMICDDSRKRLPLSKFGDDPKHKLDAILTQWIEIAISEKVPVSGPIIRRKALQYAGRIGYKDFKASNGWLECFRKRHNIVFSKALRGDKVKMNRETDIDNCISWDQIIQSCERTSVTEDEDEESTIETPPSKRFKSSDSSSSSVSSDIVKSEGEELQSSSEKDIETGQGLIQYMKSCDRETSKKLEEKIRKDLSEAEKSLENLVSLGKDTDSKLNQVVNQRIEKSLLLQQKKQELDKLQKEIKALEVQEQKITSQNNEIKEKLTLVEGKVRNCGRALDDLQGIQSLDNVNFNGET</sequence>
<dbReference type="SMART" id="SM00674">
    <property type="entry name" value="CENPB"/>
    <property type="match status" value="1"/>
</dbReference>
<dbReference type="SUPFAM" id="SSF46689">
    <property type="entry name" value="Homeodomain-like"/>
    <property type="match status" value="2"/>
</dbReference>
<dbReference type="GO" id="GO:0003677">
    <property type="term" value="F:DNA binding"/>
    <property type="evidence" value="ECO:0007669"/>
    <property type="project" value="UniProtKB-KW"/>
</dbReference>
<keyword evidence="2" id="KW-0539">Nucleus</keyword>
<keyword evidence="3" id="KW-0175">Coiled coil</keyword>
<accession>A0AAN8JFQ3</accession>
<dbReference type="GO" id="GO:0005634">
    <property type="term" value="C:nucleus"/>
    <property type="evidence" value="ECO:0007669"/>
    <property type="project" value="TreeGrafter"/>
</dbReference>
<comment type="caution">
    <text evidence="6">The sequence shown here is derived from an EMBL/GenBank/DDBJ whole genome shotgun (WGS) entry which is preliminary data.</text>
</comment>
<evidence type="ECO:0000256" key="3">
    <source>
        <dbReference type="SAM" id="Coils"/>
    </source>
</evidence>
<feature type="coiled-coil region" evidence="3">
    <location>
        <begin position="313"/>
        <end position="389"/>
    </location>
</feature>
<dbReference type="Pfam" id="PF04218">
    <property type="entry name" value="CENP-B_N"/>
    <property type="match status" value="1"/>
</dbReference>
<dbReference type="Pfam" id="PF03221">
    <property type="entry name" value="HTH_Tnp_Tc5"/>
    <property type="match status" value="1"/>
</dbReference>
<dbReference type="EMBL" id="JAZGQO010000010">
    <property type="protein sequence ID" value="KAK6175284.1"/>
    <property type="molecule type" value="Genomic_DNA"/>
</dbReference>
<dbReference type="InterPro" id="IPR009057">
    <property type="entry name" value="Homeodomain-like_sf"/>
</dbReference>
<reference evidence="6 7" key="1">
    <citation type="submission" date="2024-01" db="EMBL/GenBank/DDBJ databases">
        <title>The genome of the rayed Mediterranean limpet Patella caerulea (Linnaeus, 1758).</title>
        <authorList>
            <person name="Anh-Thu Weber A."/>
            <person name="Halstead-Nussloch G."/>
        </authorList>
    </citation>
    <scope>NUCLEOTIDE SEQUENCE [LARGE SCALE GENOMIC DNA]</scope>
    <source>
        <strain evidence="6">AATW-2023a</strain>
        <tissue evidence="6">Whole specimen</tissue>
    </source>
</reference>
<dbReference type="InterPro" id="IPR050863">
    <property type="entry name" value="CenT-Element_Derived"/>
</dbReference>
<evidence type="ECO:0000313" key="6">
    <source>
        <dbReference type="EMBL" id="KAK6175284.1"/>
    </source>
</evidence>
<evidence type="ECO:0000256" key="2">
    <source>
        <dbReference type="ARBA" id="ARBA00023242"/>
    </source>
</evidence>
<evidence type="ECO:0000256" key="4">
    <source>
        <dbReference type="SAM" id="MobiDB-lite"/>
    </source>
</evidence>
<feature type="domain" description="HTH CENPB-type" evidence="5">
    <location>
        <begin position="139"/>
        <end position="210"/>
    </location>
</feature>
<dbReference type="AlphaFoldDB" id="A0AAN8JFQ3"/>
<evidence type="ECO:0000313" key="7">
    <source>
        <dbReference type="Proteomes" id="UP001347796"/>
    </source>
</evidence>
<evidence type="ECO:0000259" key="5">
    <source>
        <dbReference type="PROSITE" id="PS51253"/>
    </source>
</evidence>
<keyword evidence="7" id="KW-1185">Reference proteome</keyword>
<dbReference type="InterPro" id="IPR006600">
    <property type="entry name" value="HTH_CenpB_DNA-bd_dom"/>
</dbReference>
<dbReference type="Proteomes" id="UP001347796">
    <property type="component" value="Unassembled WGS sequence"/>
</dbReference>
<feature type="region of interest" description="Disordered" evidence="4">
    <location>
        <begin position="240"/>
        <end position="294"/>
    </location>
</feature>
<gene>
    <name evidence="6" type="ORF">SNE40_013778</name>
</gene>
<dbReference type="Gene3D" id="1.10.10.60">
    <property type="entry name" value="Homeodomain-like"/>
    <property type="match status" value="2"/>
</dbReference>
<name>A0AAN8JFQ3_PATCE</name>
<feature type="compositionally biased region" description="Low complexity" evidence="4">
    <location>
        <begin position="264"/>
        <end position="275"/>
    </location>
</feature>
<organism evidence="6 7">
    <name type="scientific">Patella caerulea</name>
    <name type="common">Rayed Mediterranean limpet</name>
    <dbReference type="NCBI Taxonomy" id="87958"/>
    <lineage>
        <taxon>Eukaryota</taxon>
        <taxon>Metazoa</taxon>
        <taxon>Spiralia</taxon>
        <taxon>Lophotrochozoa</taxon>
        <taxon>Mollusca</taxon>
        <taxon>Gastropoda</taxon>
        <taxon>Patellogastropoda</taxon>
        <taxon>Patelloidea</taxon>
        <taxon>Patellidae</taxon>
        <taxon>Patella</taxon>
    </lineage>
</organism>